<keyword evidence="8 11" id="KW-1133">Transmembrane helix</keyword>
<reference evidence="12 13" key="1">
    <citation type="submission" date="2013-12" db="EMBL/GenBank/DDBJ databases">
        <authorList>
            <person name="Stott M."/>
        </authorList>
    </citation>
    <scope>NUCLEOTIDE SEQUENCE [LARGE SCALE GENOMIC DNA]</scope>
    <source>
        <strain evidence="12 13">K22</strain>
    </source>
</reference>
<dbReference type="GO" id="GO:0015031">
    <property type="term" value="P:protein transport"/>
    <property type="evidence" value="ECO:0007669"/>
    <property type="project" value="UniProtKB-KW"/>
</dbReference>
<organism evidence="12 13">
    <name type="scientific">Pyrinomonas methylaliphatogenes</name>
    <dbReference type="NCBI Taxonomy" id="454194"/>
    <lineage>
        <taxon>Bacteria</taxon>
        <taxon>Pseudomonadati</taxon>
        <taxon>Acidobacteriota</taxon>
        <taxon>Blastocatellia</taxon>
        <taxon>Blastocatellales</taxon>
        <taxon>Pyrinomonadaceae</taxon>
        <taxon>Pyrinomonas</taxon>
    </lineage>
</organism>
<evidence type="ECO:0000256" key="9">
    <source>
        <dbReference type="ARBA" id="ARBA00023010"/>
    </source>
</evidence>
<evidence type="ECO:0000256" key="7">
    <source>
        <dbReference type="ARBA" id="ARBA00022927"/>
    </source>
</evidence>
<dbReference type="SMART" id="SM01323">
    <property type="entry name" value="YajC"/>
    <property type="match status" value="1"/>
</dbReference>
<keyword evidence="10 11" id="KW-0472">Membrane</keyword>
<accession>A0A0B6WYE1</accession>
<keyword evidence="13" id="KW-1185">Reference proteome</keyword>
<name>A0A0B6WYE1_9BACT</name>
<dbReference type="Pfam" id="PF02699">
    <property type="entry name" value="YajC"/>
    <property type="match status" value="1"/>
</dbReference>
<evidence type="ECO:0000256" key="8">
    <source>
        <dbReference type="ARBA" id="ARBA00022989"/>
    </source>
</evidence>
<dbReference type="RefSeq" id="WP_041977477.1">
    <property type="nucleotide sequence ID" value="NZ_CBXV010000008.1"/>
</dbReference>
<evidence type="ECO:0000256" key="3">
    <source>
        <dbReference type="ARBA" id="ARBA00014962"/>
    </source>
</evidence>
<dbReference type="AlphaFoldDB" id="A0A0B6WYE1"/>
<dbReference type="STRING" id="454194.PYK22_02315"/>
<keyword evidence="6 11" id="KW-0812">Transmembrane</keyword>
<dbReference type="GO" id="GO:0005886">
    <property type="term" value="C:plasma membrane"/>
    <property type="evidence" value="ECO:0007669"/>
    <property type="project" value="UniProtKB-SubCell"/>
</dbReference>
<dbReference type="InterPro" id="IPR003849">
    <property type="entry name" value="Preprotein_translocase_YajC"/>
</dbReference>
<keyword evidence="9" id="KW-0811">Translocation</keyword>
<dbReference type="EMBL" id="CBXV010000008">
    <property type="protein sequence ID" value="CDM66288.1"/>
    <property type="molecule type" value="Genomic_DNA"/>
</dbReference>
<keyword evidence="5" id="KW-1003">Cell membrane</keyword>
<dbReference type="Proteomes" id="UP000031518">
    <property type="component" value="Unassembled WGS sequence"/>
</dbReference>
<evidence type="ECO:0000313" key="13">
    <source>
        <dbReference type="Proteomes" id="UP000031518"/>
    </source>
</evidence>
<comment type="similarity">
    <text evidence="2">Belongs to the YajC family.</text>
</comment>
<dbReference type="NCBIfam" id="TIGR00739">
    <property type="entry name" value="yajC"/>
    <property type="match status" value="1"/>
</dbReference>
<dbReference type="PRINTS" id="PR01853">
    <property type="entry name" value="YAJCTRNLCASE"/>
</dbReference>
<dbReference type="PANTHER" id="PTHR33909">
    <property type="entry name" value="SEC TRANSLOCON ACCESSORY COMPLEX SUBUNIT YAJC"/>
    <property type="match status" value="1"/>
</dbReference>
<evidence type="ECO:0000256" key="11">
    <source>
        <dbReference type="SAM" id="Phobius"/>
    </source>
</evidence>
<evidence type="ECO:0000256" key="10">
    <source>
        <dbReference type="ARBA" id="ARBA00023136"/>
    </source>
</evidence>
<reference evidence="12 13" key="2">
    <citation type="submission" date="2015-01" db="EMBL/GenBank/DDBJ databases">
        <title>Complete genome sequence of Pyrinomonas methylaliphatogenes type strain K22T.</title>
        <authorList>
            <person name="Lee K.C.Y."/>
            <person name="Power J.F."/>
            <person name="Dunfield P.F."/>
            <person name="Morgan X.C."/>
            <person name="Huttenhower C."/>
            <person name="Stott M.B."/>
        </authorList>
    </citation>
    <scope>NUCLEOTIDE SEQUENCE [LARGE SCALE GENOMIC DNA]</scope>
    <source>
        <strain evidence="12 13">K22</strain>
    </source>
</reference>
<comment type="subcellular location">
    <subcellularLocation>
        <location evidence="1">Cell membrane</location>
        <topology evidence="1">Single-pass membrane protein</topology>
    </subcellularLocation>
</comment>
<evidence type="ECO:0000256" key="4">
    <source>
        <dbReference type="ARBA" id="ARBA00022448"/>
    </source>
</evidence>
<gene>
    <name evidence="12" type="ORF">PYK22_02315</name>
</gene>
<dbReference type="OrthoDB" id="9811406at2"/>
<evidence type="ECO:0000256" key="1">
    <source>
        <dbReference type="ARBA" id="ARBA00004162"/>
    </source>
</evidence>
<evidence type="ECO:0000256" key="2">
    <source>
        <dbReference type="ARBA" id="ARBA00006742"/>
    </source>
</evidence>
<evidence type="ECO:0000256" key="5">
    <source>
        <dbReference type="ARBA" id="ARBA00022475"/>
    </source>
</evidence>
<keyword evidence="4" id="KW-0813">Transport</keyword>
<protein>
    <recommendedName>
        <fullName evidence="3">Sec translocon accessory complex subunit YajC</fullName>
    </recommendedName>
</protein>
<evidence type="ECO:0000256" key="6">
    <source>
        <dbReference type="ARBA" id="ARBA00022692"/>
    </source>
</evidence>
<feature type="transmembrane region" description="Helical" evidence="11">
    <location>
        <begin position="20"/>
        <end position="40"/>
    </location>
</feature>
<proteinExistence type="inferred from homology"/>
<keyword evidence="7" id="KW-0653">Protein transport</keyword>
<evidence type="ECO:0000313" key="12">
    <source>
        <dbReference type="EMBL" id="CDM66288.1"/>
    </source>
</evidence>
<sequence length="109" mass="12125">MSSYLALFLQQGQQPGLGGFLISLLPFFIILGIFYVLIILPQRRRYRELQQLIANLKVGDRIVTTGGIIGTVTAVRDKTLLVRTAEKSILEISRSAVAGLHNDEERARS</sequence>
<dbReference type="PANTHER" id="PTHR33909:SF1">
    <property type="entry name" value="SEC TRANSLOCON ACCESSORY COMPLEX SUBUNIT YAJC"/>
    <property type="match status" value="1"/>
</dbReference>